<sequence length="117" mass="13072">MEAGLQKVLQVDLEVNGLVDPLGTRSVMWQVEYPMSRTFSEEIPTLIRLAPHDLGGIVPLAMVKPGEKAERPSSGSLHDLFMSPLTGLNHSPCLSMMNSIRSGEPDKQWDECRRRRT</sequence>
<name>A0ACC5X5N0_PANGG</name>
<organism evidence="1 2">
    <name type="scientific">Pangasianodon gigas</name>
    <name type="common">Mekong giant catfish</name>
    <name type="synonym">Pangasius gigas</name>
    <dbReference type="NCBI Taxonomy" id="30993"/>
    <lineage>
        <taxon>Eukaryota</taxon>
        <taxon>Metazoa</taxon>
        <taxon>Chordata</taxon>
        <taxon>Craniata</taxon>
        <taxon>Vertebrata</taxon>
        <taxon>Euteleostomi</taxon>
        <taxon>Actinopterygii</taxon>
        <taxon>Neopterygii</taxon>
        <taxon>Teleostei</taxon>
        <taxon>Ostariophysi</taxon>
        <taxon>Siluriformes</taxon>
        <taxon>Pangasiidae</taxon>
        <taxon>Pangasianodon</taxon>
    </lineage>
</organism>
<accession>A0ACC5X5N0</accession>
<evidence type="ECO:0000313" key="2">
    <source>
        <dbReference type="Proteomes" id="UP000829447"/>
    </source>
</evidence>
<keyword evidence="2" id="KW-1185">Reference proteome</keyword>
<evidence type="ECO:0000313" key="1">
    <source>
        <dbReference type="EMBL" id="MCI4386663.1"/>
    </source>
</evidence>
<reference evidence="1 2" key="1">
    <citation type="journal article" date="2022" name="bioRxiv">
        <title>An ancient truncated duplication of the anti-Mullerian hormone receptor type 2 gene is a potential conserved master sex determinant in the Pangasiidae catfish family.</title>
        <authorList>
            <person name="Wen M."/>
            <person name="Pan Q."/>
            <person name="Jouanno E."/>
            <person name="Montfort J."/>
            <person name="Zahm M."/>
            <person name="Cabau C."/>
            <person name="Klopp C."/>
            <person name="Iampietro C."/>
            <person name="Roques C."/>
            <person name="Bouchez O."/>
            <person name="Castinel A."/>
            <person name="Donnadieu C."/>
            <person name="Parrinello H."/>
            <person name="Poncet C."/>
            <person name="Belmonte E."/>
            <person name="Gautier V."/>
            <person name="Avarre J.-C."/>
            <person name="Dugue R."/>
            <person name="Gustiano R."/>
            <person name="Ha T.T.T."/>
            <person name="Campet M."/>
            <person name="Sriphairoj K."/>
            <person name="Ribolli J."/>
            <person name="de Almeida F.L."/>
            <person name="Desvignes T."/>
            <person name="Postlethwait J.H."/>
            <person name="Bucao C.F."/>
            <person name="Robinson-Rechavi M."/>
            <person name="Bobe J."/>
            <person name="Herpin A."/>
            <person name="Guiguen Y."/>
        </authorList>
    </citation>
    <scope>NUCLEOTIDE SEQUENCE [LARGE SCALE GENOMIC DNA]</scope>
    <source>
        <strain evidence="1">YG-Dec2019</strain>
    </source>
</reference>
<proteinExistence type="predicted"/>
<dbReference type="EMBL" id="CM040468">
    <property type="protein sequence ID" value="MCI4386663.1"/>
    <property type="molecule type" value="Genomic_DNA"/>
</dbReference>
<comment type="caution">
    <text evidence="1">The sequence shown here is derived from an EMBL/GenBank/DDBJ whole genome shotgun (WGS) entry which is preliminary data.</text>
</comment>
<gene>
    <name evidence="1" type="ORF">PGIGA_G00065070</name>
</gene>
<protein>
    <submittedName>
        <fullName evidence="1">Uncharacterized protein</fullName>
    </submittedName>
</protein>
<dbReference type="Proteomes" id="UP000829447">
    <property type="component" value="Linkage Group LG15"/>
</dbReference>